<evidence type="ECO:0000256" key="7">
    <source>
        <dbReference type="ARBA" id="ARBA00023284"/>
    </source>
</evidence>
<evidence type="ECO:0000256" key="5">
    <source>
        <dbReference type="ARBA" id="ARBA00022982"/>
    </source>
</evidence>
<dbReference type="InterPro" id="IPR051548">
    <property type="entry name" value="Grx-like_ET"/>
</dbReference>
<dbReference type="InterPro" id="IPR011909">
    <property type="entry name" value="GlrX_NrdH"/>
</dbReference>
<dbReference type="Pfam" id="PF00462">
    <property type="entry name" value="Glutaredoxin"/>
    <property type="match status" value="1"/>
</dbReference>
<dbReference type="RefSeq" id="WP_168631521.1">
    <property type="nucleotide sequence ID" value="NZ_BONL01000019.1"/>
</dbReference>
<dbReference type="PROSITE" id="PS51354">
    <property type="entry name" value="GLUTAREDOXIN_2"/>
    <property type="match status" value="1"/>
</dbReference>
<evidence type="ECO:0000313" key="9">
    <source>
        <dbReference type="EMBL" id="NKY24407.1"/>
    </source>
</evidence>
<gene>
    <name evidence="9" type="primary">nrdH</name>
    <name evidence="9" type="ORF">HGA03_17235</name>
</gene>
<keyword evidence="4" id="KW-0813">Transport</keyword>
<dbReference type="GO" id="GO:0009055">
    <property type="term" value="F:electron transfer activity"/>
    <property type="evidence" value="ECO:0007669"/>
    <property type="project" value="TreeGrafter"/>
</dbReference>
<feature type="domain" description="Glutaredoxin" evidence="8">
    <location>
        <begin position="15"/>
        <end position="67"/>
    </location>
</feature>
<dbReference type="NCBIfam" id="TIGR02194">
    <property type="entry name" value="GlrX_NrdH"/>
    <property type="match status" value="1"/>
</dbReference>
<evidence type="ECO:0000256" key="4">
    <source>
        <dbReference type="ARBA" id="ARBA00022448"/>
    </source>
</evidence>
<evidence type="ECO:0000256" key="6">
    <source>
        <dbReference type="ARBA" id="ARBA00023157"/>
    </source>
</evidence>
<dbReference type="InterPro" id="IPR036249">
    <property type="entry name" value="Thioredoxin-like_sf"/>
</dbReference>
<dbReference type="InterPro" id="IPR002109">
    <property type="entry name" value="Glutaredoxin"/>
</dbReference>
<dbReference type="CDD" id="cd02976">
    <property type="entry name" value="NrdH"/>
    <property type="match status" value="1"/>
</dbReference>
<evidence type="ECO:0000313" key="10">
    <source>
        <dbReference type="Proteomes" id="UP000581206"/>
    </source>
</evidence>
<evidence type="ECO:0000256" key="3">
    <source>
        <dbReference type="ARBA" id="ARBA00017945"/>
    </source>
</evidence>
<protein>
    <recommendedName>
        <fullName evidence="3">Glutaredoxin-like protein NrdH</fullName>
    </recommendedName>
</protein>
<comment type="similarity">
    <text evidence="2">Belongs to the glutaredoxin family.</text>
</comment>
<evidence type="ECO:0000259" key="8">
    <source>
        <dbReference type="Pfam" id="PF00462"/>
    </source>
</evidence>
<keyword evidence="7" id="KW-0676">Redox-active center</keyword>
<dbReference type="PANTHER" id="PTHR34386:SF1">
    <property type="entry name" value="GLUTAREDOXIN-LIKE PROTEIN NRDH"/>
    <property type="match status" value="1"/>
</dbReference>
<keyword evidence="6" id="KW-1015">Disulfide bond</keyword>
<dbReference type="EMBL" id="JAAXOX010000014">
    <property type="protein sequence ID" value="NKY24407.1"/>
    <property type="molecule type" value="Genomic_DNA"/>
</dbReference>
<dbReference type="Proteomes" id="UP000581206">
    <property type="component" value="Unassembled WGS sequence"/>
</dbReference>
<evidence type="ECO:0000256" key="2">
    <source>
        <dbReference type="ARBA" id="ARBA00007787"/>
    </source>
</evidence>
<dbReference type="PANTHER" id="PTHR34386">
    <property type="entry name" value="GLUTAREDOXIN"/>
    <property type="match status" value="1"/>
</dbReference>
<accession>A0A7X6KYH0</accession>
<reference evidence="9 10" key="1">
    <citation type="submission" date="2020-04" db="EMBL/GenBank/DDBJ databases">
        <title>MicrobeNet Type strains.</title>
        <authorList>
            <person name="Nicholson A.C."/>
        </authorList>
    </citation>
    <scope>NUCLEOTIDE SEQUENCE [LARGE SCALE GENOMIC DNA]</scope>
    <source>
        <strain evidence="9 10">ATCC BAA-788</strain>
    </source>
</reference>
<keyword evidence="10" id="KW-1185">Reference proteome</keyword>
<dbReference type="AlphaFoldDB" id="A0A7X6KYH0"/>
<proteinExistence type="inferred from homology"/>
<evidence type="ECO:0000256" key="1">
    <source>
        <dbReference type="ARBA" id="ARBA00002292"/>
    </source>
</evidence>
<dbReference type="GO" id="GO:0045454">
    <property type="term" value="P:cell redox homeostasis"/>
    <property type="evidence" value="ECO:0007669"/>
    <property type="project" value="InterPro"/>
</dbReference>
<keyword evidence="5" id="KW-0249">Electron transport</keyword>
<comment type="function">
    <text evidence="1">Electron transport system for the ribonucleotide reductase system NrdEF.</text>
</comment>
<organism evidence="9 10">
    <name type="scientific">Cellulomonas denverensis</name>
    <dbReference type="NCBI Taxonomy" id="264297"/>
    <lineage>
        <taxon>Bacteria</taxon>
        <taxon>Bacillati</taxon>
        <taxon>Actinomycetota</taxon>
        <taxon>Actinomycetes</taxon>
        <taxon>Micrococcales</taxon>
        <taxon>Cellulomonadaceae</taxon>
        <taxon>Cellulomonas</taxon>
    </lineage>
</organism>
<comment type="caution">
    <text evidence="9">The sequence shown here is derived from an EMBL/GenBank/DDBJ whole genome shotgun (WGS) entry which is preliminary data.</text>
</comment>
<dbReference type="SUPFAM" id="SSF52833">
    <property type="entry name" value="Thioredoxin-like"/>
    <property type="match status" value="1"/>
</dbReference>
<sequence>MTTTPNPHTPPATLTVYSKPGCVQCRATTRALDKAGVSYAVVDLTTDDDARAYVMALGHRQAPVVVTETGDHWSGYRPDQITAHLQRQAASRA</sequence>
<dbReference type="Gene3D" id="3.40.30.10">
    <property type="entry name" value="Glutaredoxin"/>
    <property type="match status" value="1"/>
</dbReference>
<name>A0A7X6KYH0_9CELL</name>